<dbReference type="Gene3D" id="3.40.710.10">
    <property type="entry name" value="DD-peptidase/beta-lactamase superfamily"/>
    <property type="match status" value="1"/>
</dbReference>
<keyword evidence="1" id="KW-0732">Signal</keyword>
<feature type="domain" description="Beta-lactamase-related" evidence="2">
    <location>
        <begin position="121"/>
        <end position="407"/>
    </location>
</feature>
<dbReference type="Pfam" id="PF00144">
    <property type="entry name" value="Beta-lactamase"/>
    <property type="match status" value="1"/>
</dbReference>
<dbReference type="eggNOG" id="COG1680">
    <property type="taxonomic scope" value="Bacteria"/>
</dbReference>
<reference evidence="3 4" key="1">
    <citation type="submission" date="2014-08" db="EMBL/GenBank/DDBJ databases">
        <title>Porphyromonas cangingivalis strain:COT-109_OH1386 Genome sequencing.</title>
        <authorList>
            <person name="Wallis C."/>
            <person name="Deusch O."/>
            <person name="O'Flynn C."/>
            <person name="Davis I."/>
            <person name="Jospin G."/>
            <person name="Darling A.E."/>
            <person name="Coil D.A."/>
            <person name="Alexiev A."/>
            <person name="Horsfall A."/>
            <person name="Kirkwood N."/>
            <person name="Harris S."/>
            <person name="Eisen J.A."/>
        </authorList>
    </citation>
    <scope>NUCLEOTIDE SEQUENCE [LARGE SCALE GENOMIC DNA]</scope>
    <source>
        <strain evidence="4">COT-109 OH1386</strain>
    </source>
</reference>
<dbReference type="EMBL" id="JQJD01000024">
    <property type="protein sequence ID" value="KGN81699.1"/>
    <property type="molecule type" value="Genomic_DNA"/>
</dbReference>
<dbReference type="InterPro" id="IPR050789">
    <property type="entry name" value="Diverse_Enzym_Activities"/>
</dbReference>
<dbReference type="AlphaFoldDB" id="A0A099WYM5"/>
<evidence type="ECO:0000259" key="2">
    <source>
        <dbReference type="Pfam" id="PF00144"/>
    </source>
</evidence>
<dbReference type="OrthoDB" id="1185352at2"/>
<dbReference type="GO" id="GO:0016787">
    <property type="term" value="F:hydrolase activity"/>
    <property type="evidence" value="ECO:0007669"/>
    <property type="project" value="UniProtKB-KW"/>
</dbReference>
<dbReference type="PANTHER" id="PTHR43283">
    <property type="entry name" value="BETA-LACTAMASE-RELATED"/>
    <property type="match status" value="1"/>
</dbReference>
<dbReference type="RefSeq" id="WP_036845703.1">
    <property type="nucleotide sequence ID" value="NZ_JQJD01000024.1"/>
</dbReference>
<accession>A0A099WYM5</accession>
<comment type="caution">
    <text evidence="3">The sequence shown here is derived from an EMBL/GenBank/DDBJ whole genome shotgun (WGS) entry which is preliminary data.</text>
</comment>
<protein>
    <submittedName>
        <fullName evidence="3">6-aminohexanoate hydrolase</fullName>
    </submittedName>
</protein>
<dbReference type="PANTHER" id="PTHR43283:SF7">
    <property type="entry name" value="BETA-LACTAMASE-RELATED DOMAIN-CONTAINING PROTEIN"/>
    <property type="match status" value="1"/>
</dbReference>
<keyword evidence="3" id="KW-0378">Hydrolase</keyword>
<sequence>MIKKLAYLLLALPMCTYAQSPLSARQSDPKEMGWMRGFPPSREKTISARDGSFFRFPALRYSVCHMRTFMPTTEVSPARYQRYHFKSEPDRNIDALTFVPSGSSESMTWEESLYENYTDGIIILHKGKIVYERYFGELKPHGVHAAMSVSKTLTGTLGALLVAEGVLDEQKRASDYVPTLKNSAFGDATIRQILDMTTGLKYSEDYSDPKAEIWAFSAAGNPFAQPQSEDAPRNYYEYLMTVQKEGMHGQTFGYKTVNTDVMGWIISTVTGKPIPQLLSERVWQPLGTHVEGYYQIDGSGIAFAGGGFNGNMRDMAMFGEMVRQMGRFNGKQILPAQVVQDIMNGGNKEAFARSSHGSHLKGWSYRNMWWVLHNEHGAFTARGVHGQAIYIDPKAEMVIVRFASHPEAKNTKNDPTSLPAYHAVAKYLMSKK</sequence>
<dbReference type="InterPro" id="IPR001466">
    <property type="entry name" value="Beta-lactam-related"/>
</dbReference>
<feature type="signal peptide" evidence="1">
    <location>
        <begin position="1"/>
        <end position="18"/>
    </location>
</feature>
<feature type="chain" id="PRO_5001956701" evidence="1">
    <location>
        <begin position="19"/>
        <end position="432"/>
    </location>
</feature>
<dbReference type="InterPro" id="IPR012338">
    <property type="entry name" value="Beta-lactam/transpept-like"/>
</dbReference>
<dbReference type="STRING" id="36874.HQ34_03585"/>
<keyword evidence="4" id="KW-1185">Reference proteome</keyword>
<evidence type="ECO:0000256" key="1">
    <source>
        <dbReference type="SAM" id="SignalP"/>
    </source>
</evidence>
<evidence type="ECO:0000313" key="4">
    <source>
        <dbReference type="Proteomes" id="UP000030125"/>
    </source>
</evidence>
<proteinExistence type="predicted"/>
<name>A0A099WYM5_PORCN</name>
<dbReference type="SUPFAM" id="SSF56601">
    <property type="entry name" value="beta-lactamase/transpeptidase-like"/>
    <property type="match status" value="1"/>
</dbReference>
<evidence type="ECO:0000313" key="3">
    <source>
        <dbReference type="EMBL" id="KGN81699.1"/>
    </source>
</evidence>
<gene>
    <name evidence="3" type="ORF">HQ35_03970</name>
</gene>
<organism evidence="3 4">
    <name type="scientific">Porphyromonas cangingivalis</name>
    <dbReference type="NCBI Taxonomy" id="36874"/>
    <lineage>
        <taxon>Bacteria</taxon>
        <taxon>Pseudomonadati</taxon>
        <taxon>Bacteroidota</taxon>
        <taxon>Bacteroidia</taxon>
        <taxon>Bacteroidales</taxon>
        <taxon>Porphyromonadaceae</taxon>
        <taxon>Porphyromonas</taxon>
    </lineage>
</organism>
<dbReference type="Proteomes" id="UP000030125">
    <property type="component" value="Unassembled WGS sequence"/>
</dbReference>